<keyword evidence="3" id="KW-1185">Reference proteome</keyword>
<proteinExistence type="predicted"/>
<keyword evidence="1" id="KW-1133">Transmembrane helix</keyword>
<gene>
    <name evidence="2" type="ORF">NP603_20130</name>
</gene>
<evidence type="ECO:0000313" key="3">
    <source>
        <dbReference type="Proteomes" id="UP001524569"/>
    </source>
</evidence>
<name>A0ABT1UN05_9GAMM</name>
<keyword evidence="1" id="KW-0472">Membrane</keyword>
<evidence type="ECO:0000256" key="1">
    <source>
        <dbReference type="SAM" id="Phobius"/>
    </source>
</evidence>
<keyword evidence="1" id="KW-0812">Transmembrane</keyword>
<evidence type="ECO:0000313" key="2">
    <source>
        <dbReference type="EMBL" id="MCQ8183431.1"/>
    </source>
</evidence>
<dbReference type="RefSeq" id="WP_256612650.1">
    <property type="nucleotide sequence ID" value="NZ_JANIBM010000048.1"/>
</dbReference>
<dbReference type="EMBL" id="JANIBM010000048">
    <property type="protein sequence ID" value="MCQ8183431.1"/>
    <property type="molecule type" value="Genomic_DNA"/>
</dbReference>
<organism evidence="2 3">
    <name type="scientific">Methylomonas aurea</name>
    <dbReference type="NCBI Taxonomy" id="2952224"/>
    <lineage>
        <taxon>Bacteria</taxon>
        <taxon>Pseudomonadati</taxon>
        <taxon>Pseudomonadota</taxon>
        <taxon>Gammaproteobacteria</taxon>
        <taxon>Methylococcales</taxon>
        <taxon>Methylococcaceae</taxon>
        <taxon>Methylomonas</taxon>
    </lineage>
</organism>
<sequence>MQKTENTPLWVFLALSSIETRKGALWLIWSSIVFTAYCVPWSLYFVGNEWVAKLFLISDWEWFAMMLPMTVWYWLSMRWVDRNGGWQTAGA</sequence>
<feature type="transmembrane region" description="Helical" evidence="1">
    <location>
        <begin position="50"/>
        <end position="75"/>
    </location>
</feature>
<comment type="caution">
    <text evidence="2">The sequence shown here is derived from an EMBL/GenBank/DDBJ whole genome shotgun (WGS) entry which is preliminary data.</text>
</comment>
<reference evidence="2 3" key="1">
    <citation type="submission" date="2022-07" db="EMBL/GenBank/DDBJ databases">
        <title>Methylomonas rivi sp. nov., Methylomonas rosea sp. nov., Methylomonas aureus sp. nov. and Methylomonas subterranea sp. nov., four novel methanotrophs isolated from a freshwater creek and the deep terrestrial subsurface.</title>
        <authorList>
            <person name="Abin C."/>
            <person name="Sankaranarayanan K."/>
            <person name="Garner C."/>
            <person name="Sindelar R."/>
            <person name="Kotary K."/>
            <person name="Garner R."/>
            <person name="Barclay S."/>
            <person name="Lawson P."/>
            <person name="Krumholz L."/>
        </authorList>
    </citation>
    <scope>NUCLEOTIDE SEQUENCE [LARGE SCALE GENOMIC DNA]</scope>
    <source>
        <strain evidence="2 3">SURF-1</strain>
    </source>
</reference>
<feature type="transmembrane region" description="Helical" evidence="1">
    <location>
        <begin position="24"/>
        <end position="44"/>
    </location>
</feature>
<protein>
    <submittedName>
        <fullName evidence="2">Uncharacterized protein</fullName>
    </submittedName>
</protein>
<accession>A0ABT1UN05</accession>
<dbReference type="Proteomes" id="UP001524569">
    <property type="component" value="Unassembled WGS sequence"/>
</dbReference>